<evidence type="ECO:0000259" key="9">
    <source>
        <dbReference type="PROSITE" id="PS51473"/>
    </source>
</evidence>
<comment type="subcellular location">
    <subcellularLocation>
        <location evidence="1">Nucleus</location>
    </subcellularLocation>
</comment>
<keyword evidence="4" id="KW-0732">Signal</keyword>
<proteinExistence type="inferred from homology"/>
<dbReference type="AlphaFoldDB" id="A0A8S9LV07"/>
<evidence type="ECO:0000256" key="7">
    <source>
        <dbReference type="SAM" id="MobiDB-lite"/>
    </source>
</evidence>
<dbReference type="SUPFAM" id="SSF51197">
    <property type="entry name" value="Clavaminate synthase-like"/>
    <property type="match status" value="1"/>
</dbReference>
<evidence type="ECO:0000256" key="2">
    <source>
        <dbReference type="ARBA" id="ARBA00006801"/>
    </source>
</evidence>
<dbReference type="GO" id="GO:0031490">
    <property type="term" value="F:chromatin DNA binding"/>
    <property type="evidence" value="ECO:0007669"/>
    <property type="project" value="TreeGrafter"/>
</dbReference>
<dbReference type="PANTHER" id="PTHR12549">
    <property type="entry name" value="JMJC DOMAIN-CONTAINING HISTONE DEMETHYLATION PROTEIN"/>
    <property type="match status" value="1"/>
</dbReference>
<dbReference type="PANTHER" id="PTHR12549:SF33">
    <property type="entry name" value="LYSINE-SPECIFIC DEMETHYLASE JMJ27"/>
    <property type="match status" value="1"/>
</dbReference>
<dbReference type="InterPro" id="IPR038408">
    <property type="entry name" value="GNK2_sf"/>
</dbReference>
<dbReference type="Gene3D" id="2.60.120.650">
    <property type="entry name" value="Cupin"/>
    <property type="match status" value="2"/>
</dbReference>
<dbReference type="Gene3D" id="3.30.430.20">
    <property type="entry name" value="Gnk2 domain, C-X8-C-X2-C motif"/>
    <property type="match status" value="1"/>
</dbReference>
<comment type="caution">
    <text evidence="10">The sequence shown here is derived from an EMBL/GenBank/DDBJ whole genome shotgun (WGS) entry which is preliminary data.</text>
</comment>
<evidence type="ECO:0000256" key="3">
    <source>
        <dbReference type="ARBA" id="ARBA00022723"/>
    </source>
</evidence>
<evidence type="ECO:0000313" key="10">
    <source>
        <dbReference type="EMBL" id="KAF2611594.1"/>
    </source>
</evidence>
<keyword evidence="3" id="KW-0479">Metal-binding</keyword>
<dbReference type="InterPro" id="IPR002902">
    <property type="entry name" value="GNK2"/>
</dbReference>
<feature type="domain" description="Gnk2-homologous" evidence="9">
    <location>
        <begin position="61"/>
        <end position="166"/>
    </location>
</feature>
<name>A0A8S9LV07_BRACR</name>
<accession>A0A8S9LV07</accession>
<dbReference type="InterPro" id="IPR045109">
    <property type="entry name" value="LSDs-like"/>
</dbReference>
<comment type="similarity">
    <text evidence="2">Belongs to the JARID1 histone demethylase family.</text>
</comment>
<dbReference type="GO" id="GO:0006357">
    <property type="term" value="P:regulation of transcription by RNA polymerase II"/>
    <property type="evidence" value="ECO:0007669"/>
    <property type="project" value="TreeGrafter"/>
</dbReference>
<dbReference type="PROSITE" id="PS51473">
    <property type="entry name" value="GNK2"/>
    <property type="match status" value="1"/>
</dbReference>
<dbReference type="CDD" id="cd23509">
    <property type="entry name" value="Gnk2-like"/>
    <property type="match status" value="1"/>
</dbReference>
<feature type="region of interest" description="Disordered" evidence="7">
    <location>
        <begin position="473"/>
        <end position="523"/>
    </location>
</feature>
<dbReference type="Pfam" id="PF02373">
    <property type="entry name" value="JmjC"/>
    <property type="match status" value="1"/>
</dbReference>
<dbReference type="GO" id="GO:0032454">
    <property type="term" value="F:histone H3K9 demethylase activity"/>
    <property type="evidence" value="ECO:0007669"/>
    <property type="project" value="InterPro"/>
</dbReference>
<dbReference type="GO" id="GO:0046872">
    <property type="term" value="F:metal ion binding"/>
    <property type="evidence" value="ECO:0007669"/>
    <property type="project" value="UniProtKB-KW"/>
</dbReference>
<feature type="domain" description="JmjC" evidence="8">
    <location>
        <begin position="468"/>
        <end position="638"/>
    </location>
</feature>
<dbReference type="GO" id="GO:0000118">
    <property type="term" value="C:histone deacetylase complex"/>
    <property type="evidence" value="ECO:0007669"/>
    <property type="project" value="TreeGrafter"/>
</dbReference>
<protein>
    <recommendedName>
        <fullName evidence="11">JmjC domain-containing protein</fullName>
    </recommendedName>
</protein>
<reference evidence="10" key="1">
    <citation type="submission" date="2019-12" db="EMBL/GenBank/DDBJ databases">
        <title>Genome sequencing and annotation of Brassica cretica.</title>
        <authorList>
            <person name="Studholme D.J."/>
            <person name="Sarris P.F."/>
        </authorList>
    </citation>
    <scope>NUCLEOTIDE SEQUENCE</scope>
    <source>
        <strain evidence="10">PFS-102/07</strain>
        <tissue evidence="10">Leaf</tissue>
    </source>
</reference>
<gene>
    <name evidence="10" type="ORF">F2Q70_00009441</name>
</gene>
<feature type="region of interest" description="Disordered" evidence="7">
    <location>
        <begin position="297"/>
        <end position="318"/>
    </location>
</feature>
<keyword evidence="6" id="KW-0539">Nucleus</keyword>
<feature type="compositionally biased region" description="Polar residues" evidence="7">
    <location>
        <begin position="514"/>
        <end position="523"/>
    </location>
</feature>
<keyword evidence="5" id="KW-0677">Repeat</keyword>
<dbReference type="InterPro" id="IPR003347">
    <property type="entry name" value="JmjC_dom"/>
</dbReference>
<evidence type="ECO:0000256" key="5">
    <source>
        <dbReference type="ARBA" id="ARBA00022737"/>
    </source>
</evidence>
<evidence type="ECO:0000259" key="8">
    <source>
        <dbReference type="PROSITE" id="PS51184"/>
    </source>
</evidence>
<evidence type="ECO:0008006" key="11">
    <source>
        <dbReference type="Google" id="ProtNLM"/>
    </source>
</evidence>
<sequence length="649" mass="72928">MVHRPMASWTWSIKLAIGRVGCTSDELDVARAIGICNRVLTRVDCLNCISQAAQNLTTTYCPAHREAYVHATKLLEAPNIQLQSELLNRLRQSAAAGGSKRKYAQGDSPASSPYTTFFAAVQCTPDLSEKDCNDCLNYGFRNAPKERVGIRWFCPSCSFQIESDLRFFLLESEYELDPPTDNLNNWSPEEESSTFLLSYEKAESRPTMATVSVMFNASSFNLPRPSQPPFYAGDGESSSSRENHIIAPAMTGNSVTITDDFCSTSIANFHRSCLNPDCSSDICLSCCKELREDFRNNQERDREKNAERTGQGKDSKANVPLDISNWKLNSDGSIPCPPKELGGCGTSTLELRRLIKRDWSDWMRAEPVIVRNVLEKTSGLSWEPMVMWRACREMNPNVKCKGDGKSVKVLDCLDWCQVFDGYLKGRMDPSGLARIVEVGGLASINFQGITPSLFLRYLSPKYQIEDDPTVENGLMMPTLPSTPPWEKVDSPPQPVVSTSAESIQEQKLDAPKETNGNANESSETVVHGGAVWDIFRRENVPKLTEYLKRHKHEFRHICNQPVESVIHPIHDQSMFLNESQKKQLKKEFGEILHLGEAVFIPSGCPHQVRNIQSCIKVALDFVAPESLEECLRLTQEIRRLPKDHRFSED</sequence>
<evidence type="ECO:0000256" key="4">
    <source>
        <dbReference type="ARBA" id="ARBA00022729"/>
    </source>
</evidence>
<dbReference type="GO" id="GO:0003712">
    <property type="term" value="F:transcription coregulator activity"/>
    <property type="evidence" value="ECO:0007669"/>
    <property type="project" value="TreeGrafter"/>
</dbReference>
<dbReference type="GO" id="GO:0000785">
    <property type="term" value="C:chromatin"/>
    <property type="evidence" value="ECO:0007669"/>
    <property type="project" value="TreeGrafter"/>
</dbReference>
<dbReference type="EMBL" id="QGKY02000089">
    <property type="protein sequence ID" value="KAF2611594.1"/>
    <property type="molecule type" value="Genomic_DNA"/>
</dbReference>
<evidence type="ECO:0000256" key="6">
    <source>
        <dbReference type="ARBA" id="ARBA00023242"/>
    </source>
</evidence>
<dbReference type="Pfam" id="PF01657">
    <property type="entry name" value="Stress-antifung"/>
    <property type="match status" value="1"/>
</dbReference>
<organism evidence="10">
    <name type="scientific">Brassica cretica</name>
    <name type="common">Mustard</name>
    <dbReference type="NCBI Taxonomy" id="69181"/>
    <lineage>
        <taxon>Eukaryota</taxon>
        <taxon>Viridiplantae</taxon>
        <taxon>Streptophyta</taxon>
        <taxon>Embryophyta</taxon>
        <taxon>Tracheophyta</taxon>
        <taxon>Spermatophyta</taxon>
        <taxon>Magnoliopsida</taxon>
        <taxon>eudicotyledons</taxon>
        <taxon>Gunneridae</taxon>
        <taxon>Pentapetalae</taxon>
        <taxon>rosids</taxon>
        <taxon>malvids</taxon>
        <taxon>Brassicales</taxon>
        <taxon>Brassicaceae</taxon>
        <taxon>Brassiceae</taxon>
        <taxon>Brassica</taxon>
    </lineage>
</organism>
<feature type="compositionally biased region" description="Basic and acidic residues" evidence="7">
    <location>
        <begin position="297"/>
        <end position="316"/>
    </location>
</feature>
<evidence type="ECO:0000256" key="1">
    <source>
        <dbReference type="ARBA" id="ARBA00004123"/>
    </source>
</evidence>
<dbReference type="SMART" id="SM00558">
    <property type="entry name" value="JmjC"/>
    <property type="match status" value="1"/>
</dbReference>
<dbReference type="PROSITE" id="PS51184">
    <property type="entry name" value="JMJC"/>
    <property type="match status" value="1"/>
</dbReference>